<dbReference type="InterPro" id="IPR036691">
    <property type="entry name" value="Endo/exonu/phosph_ase_sf"/>
</dbReference>
<dbReference type="SUPFAM" id="SSF56219">
    <property type="entry name" value="DNase I-like"/>
    <property type="match status" value="1"/>
</dbReference>
<reference evidence="2" key="1">
    <citation type="journal article" date="2023" name="Insect Mol. Biol.">
        <title>Genome sequencing provides insights into the evolution of gene families encoding plant cell wall-degrading enzymes in longhorned beetles.</title>
        <authorList>
            <person name="Shin N.R."/>
            <person name="Okamura Y."/>
            <person name="Kirsch R."/>
            <person name="Pauchet Y."/>
        </authorList>
    </citation>
    <scope>NUCLEOTIDE SEQUENCE</scope>
    <source>
        <strain evidence="2">MMC_N1</strain>
    </source>
</reference>
<evidence type="ECO:0000259" key="1">
    <source>
        <dbReference type="Pfam" id="PF03372"/>
    </source>
</evidence>
<sequence length="245" mass="28279">MLDKGTADAFRIYHSNIRSIIKNVDELKIVLNNTGIEFDIIALTETWRLVDTTLLNIPNYDLIYNNGTVNQNDGVVIYIKSGLNYDYQIKDFDNIKVISLKVKYKNTIIHVTTIYRSPSTCPQQFNDKLYNYLKTISTEATEVKVIMGDINIDIMDSNEISQEYLNIMAEWGYTSAINNYTRVQGNSKSCIDHLFFNIQNMPNISMIPMILKTCISDHFSVVLQVDFPSEKEQNTFNQDKKYTFS</sequence>
<evidence type="ECO:0000313" key="3">
    <source>
        <dbReference type="Proteomes" id="UP001162164"/>
    </source>
</evidence>
<evidence type="ECO:0000313" key="2">
    <source>
        <dbReference type="EMBL" id="KAJ8947641.1"/>
    </source>
</evidence>
<accession>A0ABQ9IPZ2</accession>
<proteinExistence type="predicted"/>
<organism evidence="2 3">
    <name type="scientific">Molorchus minor</name>
    <dbReference type="NCBI Taxonomy" id="1323400"/>
    <lineage>
        <taxon>Eukaryota</taxon>
        <taxon>Metazoa</taxon>
        <taxon>Ecdysozoa</taxon>
        <taxon>Arthropoda</taxon>
        <taxon>Hexapoda</taxon>
        <taxon>Insecta</taxon>
        <taxon>Pterygota</taxon>
        <taxon>Neoptera</taxon>
        <taxon>Endopterygota</taxon>
        <taxon>Coleoptera</taxon>
        <taxon>Polyphaga</taxon>
        <taxon>Cucujiformia</taxon>
        <taxon>Chrysomeloidea</taxon>
        <taxon>Cerambycidae</taxon>
        <taxon>Lamiinae</taxon>
        <taxon>Monochamini</taxon>
        <taxon>Molorchus</taxon>
    </lineage>
</organism>
<gene>
    <name evidence="2" type="ORF">NQ317_008848</name>
</gene>
<dbReference type="EMBL" id="JAPWTJ010004177">
    <property type="protein sequence ID" value="KAJ8947641.1"/>
    <property type="molecule type" value="Genomic_DNA"/>
</dbReference>
<dbReference type="Gene3D" id="3.60.10.10">
    <property type="entry name" value="Endonuclease/exonuclease/phosphatase"/>
    <property type="match status" value="1"/>
</dbReference>
<name>A0ABQ9IPZ2_9CUCU</name>
<protein>
    <recommendedName>
        <fullName evidence="1">Endonuclease/exonuclease/phosphatase domain-containing protein</fullName>
    </recommendedName>
</protein>
<dbReference type="Proteomes" id="UP001162164">
    <property type="component" value="Unassembled WGS sequence"/>
</dbReference>
<dbReference type="PANTHER" id="PTHR33776:SF4">
    <property type="entry name" value="ENDONUCLEASE_EXONUCLEASE_PHOSPHATASE DOMAIN-CONTAINING PROTEIN"/>
    <property type="match status" value="1"/>
</dbReference>
<dbReference type="Pfam" id="PF03372">
    <property type="entry name" value="Exo_endo_phos"/>
    <property type="match status" value="1"/>
</dbReference>
<comment type="caution">
    <text evidence="2">The sequence shown here is derived from an EMBL/GenBank/DDBJ whole genome shotgun (WGS) entry which is preliminary data.</text>
</comment>
<keyword evidence="3" id="KW-1185">Reference proteome</keyword>
<dbReference type="InterPro" id="IPR005135">
    <property type="entry name" value="Endo/exonuclease/phosphatase"/>
</dbReference>
<feature type="domain" description="Endonuclease/exonuclease/phosphatase" evidence="1">
    <location>
        <begin position="15"/>
        <end position="218"/>
    </location>
</feature>
<dbReference type="PANTHER" id="PTHR33776">
    <property type="entry name" value="ENDO/EXONUCLEASE/PHOSPHATASE DOMAIN-CONTAINING PROTEIN"/>
    <property type="match status" value="1"/>
</dbReference>